<dbReference type="GO" id="GO:0004370">
    <property type="term" value="F:glycerol kinase activity"/>
    <property type="evidence" value="ECO:0007669"/>
    <property type="project" value="TreeGrafter"/>
</dbReference>
<dbReference type="EMBL" id="FCOM02000071">
    <property type="protein sequence ID" value="SAL86305.1"/>
    <property type="molecule type" value="Genomic_DNA"/>
</dbReference>
<evidence type="ECO:0000256" key="1">
    <source>
        <dbReference type="ARBA" id="ARBA00009156"/>
    </source>
</evidence>
<dbReference type="GO" id="GO:0005829">
    <property type="term" value="C:cytosol"/>
    <property type="evidence" value="ECO:0007669"/>
    <property type="project" value="TreeGrafter"/>
</dbReference>
<reference evidence="5" key="1">
    <citation type="submission" date="2016-01" db="EMBL/GenBank/DDBJ databases">
        <authorList>
            <person name="Peeters C."/>
        </authorList>
    </citation>
    <scope>NUCLEOTIDE SEQUENCE [LARGE SCALE GENOMIC DNA]</scope>
    <source>
        <strain evidence="5">LMG 29317</strain>
    </source>
</reference>
<dbReference type="Gene3D" id="3.30.420.40">
    <property type="match status" value="2"/>
</dbReference>
<keyword evidence="3 5" id="KW-0418">Kinase</keyword>
<keyword evidence="6" id="KW-1185">Reference proteome</keyword>
<evidence type="ECO:0000313" key="5">
    <source>
        <dbReference type="EMBL" id="SAL86305.1"/>
    </source>
</evidence>
<organism evidence="5 6">
    <name type="scientific">Caballeronia arvi</name>
    <dbReference type="NCBI Taxonomy" id="1777135"/>
    <lineage>
        <taxon>Bacteria</taxon>
        <taxon>Pseudomonadati</taxon>
        <taxon>Pseudomonadota</taxon>
        <taxon>Betaproteobacteria</taxon>
        <taxon>Burkholderiales</taxon>
        <taxon>Burkholderiaceae</taxon>
        <taxon>Caballeronia</taxon>
    </lineage>
</organism>
<dbReference type="PANTHER" id="PTHR10196:SF69">
    <property type="entry name" value="GLYCEROL KINASE"/>
    <property type="match status" value="1"/>
</dbReference>
<gene>
    <name evidence="5" type="ORF">AWB74_07646</name>
</gene>
<dbReference type="AlphaFoldDB" id="A0A158KZ93"/>
<keyword evidence="2" id="KW-0808">Transferase</keyword>
<comment type="caution">
    <text evidence="5">The sequence shown here is derived from an EMBL/GenBank/DDBJ whole genome shotgun (WGS) entry which is preliminary data.</text>
</comment>
<dbReference type="InterPro" id="IPR043129">
    <property type="entry name" value="ATPase_NBD"/>
</dbReference>
<dbReference type="SUPFAM" id="SSF53067">
    <property type="entry name" value="Actin-like ATPase domain"/>
    <property type="match status" value="1"/>
</dbReference>
<dbReference type="Proteomes" id="UP000055019">
    <property type="component" value="Unassembled WGS sequence"/>
</dbReference>
<evidence type="ECO:0000313" key="6">
    <source>
        <dbReference type="Proteomes" id="UP000055019"/>
    </source>
</evidence>
<name>A0A158KZ93_9BURK</name>
<dbReference type="GO" id="GO:0019563">
    <property type="term" value="P:glycerol catabolic process"/>
    <property type="evidence" value="ECO:0007669"/>
    <property type="project" value="TreeGrafter"/>
</dbReference>
<evidence type="ECO:0000259" key="4">
    <source>
        <dbReference type="Pfam" id="PF00370"/>
    </source>
</evidence>
<accession>A0A158KZ93</accession>
<dbReference type="PANTHER" id="PTHR10196">
    <property type="entry name" value="SUGAR KINASE"/>
    <property type="match status" value="1"/>
</dbReference>
<evidence type="ECO:0000256" key="3">
    <source>
        <dbReference type="ARBA" id="ARBA00022777"/>
    </source>
</evidence>
<protein>
    <submittedName>
        <fullName evidence="5">Glycerol kinase</fullName>
    </submittedName>
</protein>
<evidence type="ECO:0000256" key="2">
    <source>
        <dbReference type="ARBA" id="ARBA00022679"/>
    </source>
</evidence>
<feature type="domain" description="Carbohydrate kinase FGGY N-terminal" evidence="4">
    <location>
        <begin position="74"/>
        <end position="138"/>
    </location>
</feature>
<comment type="similarity">
    <text evidence="1">Belongs to the FGGY kinase family.</text>
</comment>
<dbReference type="Pfam" id="PF00370">
    <property type="entry name" value="FGGY_N"/>
    <property type="match status" value="1"/>
</dbReference>
<proteinExistence type="inferred from homology"/>
<sequence length="201" mass="21800">MLAVRSRLQLFDGSDVTPLQENGPGLWIELHVSHKARRCQQGCLGSARQVIEDEDDRARARHIVKAGENAGTLRLGTTDAYVLERLTGHFATNTTTASRTSLMNLRTCEWDEELCRLFGATIKCLPEIRPTVGDFGSVGRVPLTASLVDQQAALYGHRCCKSGDAKITFGTGAFALALTGKYIVCGSDQGLLPTVAWHIGN</sequence>
<dbReference type="InterPro" id="IPR018484">
    <property type="entry name" value="FGGY_N"/>
</dbReference>
<dbReference type="RefSeq" id="WP_235024843.1">
    <property type="nucleotide sequence ID" value="NZ_FCOM02000071.1"/>
</dbReference>